<protein>
    <submittedName>
        <fullName evidence="1">Uncharacterized protein</fullName>
    </submittedName>
</protein>
<keyword evidence="2" id="KW-1185">Reference proteome</keyword>
<reference evidence="2" key="2">
    <citation type="submission" date="2015-01" db="EMBL/GenBank/DDBJ databases">
        <title>Evolutionary Origins and Diversification of the Mycorrhizal Mutualists.</title>
        <authorList>
            <consortium name="DOE Joint Genome Institute"/>
            <consortium name="Mycorrhizal Genomics Consortium"/>
            <person name="Kohler A."/>
            <person name="Kuo A."/>
            <person name="Nagy L.G."/>
            <person name="Floudas D."/>
            <person name="Copeland A."/>
            <person name="Barry K.W."/>
            <person name="Cichocki N."/>
            <person name="Veneault-Fourrey C."/>
            <person name="LaButti K."/>
            <person name="Lindquist E.A."/>
            <person name="Lipzen A."/>
            <person name="Lundell T."/>
            <person name="Morin E."/>
            <person name="Murat C."/>
            <person name="Riley R."/>
            <person name="Ohm R."/>
            <person name="Sun H."/>
            <person name="Tunlid A."/>
            <person name="Henrissat B."/>
            <person name="Grigoriev I.V."/>
            <person name="Hibbett D.S."/>
            <person name="Martin F."/>
        </authorList>
    </citation>
    <scope>NUCLEOTIDE SEQUENCE [LARGE SCALE GENOMIC DNA]</scope>
    <source>
        <strain evidence="2">MUT 4182</strain>
    </source>
</reference>
<evidence type="ECO:0000313" key="1">
    <source>
        <dbReference type="EMBL" id="KIO33627.1"/>
    </source>
</evidence>
<organism evidence="1 2">
    <name type="scientific">Tulasnella calospora MUT 4182</name>
    <dbReference type="NCBI Taxonomy" id="1051891"/>
    <lineage>
        <taxon>Eukaryota</taxon>
        <taxon>Fungi</taxon>
        <taxon>Dikarya</taxon>
        <taxon>Basidiomycota</taxon>
        <taxon>Agaricomycotina</taxon>
        <taxon>Agaricomycetes</taxon>
        <taxon>Cantharellales</taxon>
        <taxon>Tulasnellaceae</taxon>
        <taxon>Tulasnella</taxon>
    </lineage>
</organism>
<dbReference type="HOGENOM" id="CLU_2706632_0_0_1"/>
<evidence type="ECO:0000313" key="2">
    <source>
        <dbReference type="Proteomes" id="UP000054248"/>
    </source>
</evidence>
<proteinExistence type="predicted"/>
<name>A0A0C3MIW8_9AGAM</name>
<dbReference type="AlphaFoldDB" id="A0A0C3MIW8"/>
<dbReference type="EMBL" id="KN822947">
    <property type="protein sequence ID" value="KIO33627.1"/>
    <property type="molecule type" value="Genomic_DNA"/>
</dbReference>
<dbReference type="Proteomes" id="UP000054248">
    <property type="component" value="Unassembled WGS sequence"/>
</dbReference>
<dbReference type="OrthoDB" id="3218485at2759"/>
<sequence>MMVNVGFHFYRRWKEHVVNGPNGLYHVSNNVAFDVRDIPAIERALLDDPNFVELKAWNYRLSRRLIEAAQATN</sequence>
<accession>A0A0C3MIW8</accession>
<reference evidence="1 2" key="1">
    <citation type="submission" date="2014-04" db="EMBL/GenBank/DDBJ databases">
        <authorList>
            <consortium name="DOE Joint Genome Institute"/>
            <person name="Kuo A."/>
            <person name="Girlanda M."/>
            <person name="Perotto S."/>
            <person name="Kohler A."/>
            <person name="Nagy L.G."/>
            <person name="Floudas D."/>
            <person name="Copeland A."/>
            <person name="Barry K.W."/>
            <person name="Cichocki N."/>
            <person name="Veneault-Fourrey C."/>
            <person name="LaButti K."/>
            <person name="Lindquist E.A."/>
            <person name="Lipzen A."/>
            <person name="Lundell T."/>
            <person name="Morin E."/>
            <person name="Murat C."/>
            <person name="Sun H."/>
            <person name="Tunlid A."/>
            <person name="Henrissat B."/>
            <person name="Grigoriev I.V."/>
            <person name="Hibbett D.S."/>
            <person name="Martin F."/>
            <person name="Nordberg H.P."/>
            <person name="Cantor M.N."/>
            <person name="Hua S.X."/>
        </authorList>
    </citation>
    <scope>NUCLEOTIDE SEQUENCE [LARGE SCALE GENOMIC DNA]</scope>
    <source>
        <strain evidence="1 2">MUT 4182</strain>
    </source>
</reference>
<gene>
    <name evidence="1" type="ORF">M407DRAFT_241002</name>
</gene>